<dbReference type="Proteomes" id="UP000801492">
    <property type="component" value="Unassembled WGS sequence"/>
</dbReference>
<evidence type="ECO:0000313" key="2">
    <source>
        <dbReference type="Proteomes" id="UP000801492"/>
    </source>
</evidence>
<dbReference type="EMBL" id="VTPC01082954">
    <property type="protein sequence ID" value="KAF2887541.1"/>
    <property type="molecule type" value="Genomic_DNA"/>
</dbReference>
<proteinExistence type="predicted"/>
<protein>
    <submittedName>
        <fullName evidence="1">Uncharacterized protein</fullName>
    </submittedName>
</protein>
<name>A0A8K0CKX9_IGNLU</name>
<evidence type="ECO:0000313" key="1">
    <source>
        <dbReference type="EMBL" id="KAF2887541.1"/>
    </source>
</evidence>
<gene>
    <name evidence="1" type="ORF">ILUMI_18632</name>
</gene>
<organism evidence="1 2">
    <name type="scientific">Ignelater luminosus</name>
    <name type="common">Cucubano</name>
    <name type="synonym">Pyrophorus luminosus</name>
    <dbReference type="NCBI Taxonomy" id="2038154"/>
    <lineage>
        <taxon>Eukaryota</taxon>
        <taxon>Metazoa</taxon>
        <taxon>Ecdysozoa</taxon>
        <taxon>Arthropoda</taxon>
        <taxon>Hexapoda</taxon>
        <taxon>Insecta</taxon>
        <taxon>Pterygota</taxon>
        <taxon>Neoptera</taxon>
        <taxon>Endopterygota</taxon>
        <taxon>Coleoptera</taxon>
        <taxon>Polyphaga</taxon>
        <taxon>Elateriformia</taxon>
        <taxon>Elateroidea</taxon>
        <taxon>Elateridae</taxon>
        <taxon>Agrypninae</taxon>
        <taxon>Pyrophorini</taxon>
        <taxon>Ignelater</taxon>
    </lineage>
</organism>
<dbReference type="AlphaFoldDB" id="A0A8K0CKX9"/>
<keyword evidence="2" id="KW-1185">Reference proteome</keyword>
<dbReference type="OrthoDB" id="431588at2759"/>
<sequence>MERNIEDNNVHLIDALVVKDSVTALTALAPKNKGKFKNAGICTRKKCVAGIEKRLPPIHRPSSREEEMWAVKSLPTNWNPISKPSKVVENLIKKRQNQHDNVINSIKAKFETINFDVEAQIRLKAEAIKRDFSELKSETEKHIRTLAVDDDTVQFIVMYHS</sequence>
<reference evidence="1" key="1">
    <citation type="submission" date="2019-08" db="EMBL/GenBank/DDBJ databases">
        <title>The genome of the North American firefly Photinus pyralis.</title>
        <authorList>
            <consortium name="Photinus pyralis genome working group"/>
            <person name="Fallon T.R."/>
            <person name="Sander Lower S.E."/>
            <person name="Weng J.-K."/>
        </authorList>
    </citation>
    <scope>NUCLEOTIDE SEQUENCE</scope>
    <source>
        <strain evidence="1">TRF0915ILg1</strain>
        <tissue evidence="1">Whole body</tissue>
    </source>
</reference>
<comment type="caution">
    <text evidence="1">The sequence shown here is derived from an EMBL/GenBank/DDBJ whole genome shotgun (WGS) entry which is preliminary data.</text>
</comment>
<accession>A0A8K0CKX9</accession>